<dbReference type="GO" id="GO:0047938">
    <property type="term" value="F:glucose-6-phosphate 1-epimerase activity"/>
    <property type="evidence" value="ECO:0007669"/>
    <property type="project" value="UniProtKB-EC"/>
</dbReference>
<organism evidence="5">
    <name type="scientific">hydrothermal vent metagenome</name>
    <dbReference type="NCBI Taxonomy" id="652676"/>
    <lineage>
        <taxon>unclassified sequences</taxon>
        <taxon>metagenomes</taxon>
        <taxon>ecological metagenomes</taxon>
    </lineage>
</organism>
<dbReference type="EMBL" id="UOFF01000060">
    <property type="protein sequence ID" value="VAW54567.1"/>
    <property type="molecule type" value="Genomic_DNA"/>
</dbReference>
<dbReference type="InterPro" id="IPR011013">
    <property type="entry name" value="Gal_mutarotase_sf_dom"/>
</dbReference>
<comment type="similarity">
    <text evidence="2">Belongs to the glucose-6-phosphate 1-epimerase family.</text>
</comment>
<comment type="catalytic activity">
    <reaction evidence="1">
        <text>alpha-D-glucose 6-phosphate = beta-D-glucose 6-phosphate</text>
        <dbReference type="Rhea" id="RHEA:16249"/>
        <dbReference type="ChEBI" id="CHEBI:58225"/>
        <dbReference type="ChEBI" id="CHEBI:58247"/>
        <dbReference type="EC" id="5.1.3.15"/>
    </reaction>
</comment>
<dbReference type="InterPro" id="IPR025532">
    <property type="entry name" value="G6P_1-epimerase"/>
</dbReference>
<dbReference type="GO" id="GO:0030246">
    <property type="term" value="F:carbohydrate binding"/>
    <property type="evidence" value="ECO:0007669"/>
    <property type="project" value="InterPro"/>
</dbReference>
<evidence type="ECO:0000256" key="1">
    <source>
        <dbReference type="ARBA" id="ARBA00001096"/>
    </source>
</evidence>
<dbReference type="AlphaFoldDB" id="A0A3B0WV91"/>
<proteinExistence type="inferred from homology"/>
<dbReference type="Gene3D" id="2.70.98.10">
    <property type="match status" value="1"/>
</dbReference>
<accession>A0A3B0WV91</accession>
<reference evidence="5" key="1">
    <citation type="submission" date="2018-06" db="EMBL/GenBank/DDBJ databases">
        <authorList>
            <person name="Zhirakovskaya E."/>
        </authorList>
    </citation>
    <scope>NUCLEOTIDE SEQUENCE</scope>
</reference>
<evidence type="ECO:0000256" key="3">
    <source>
        <dbReference type="ARBA" id="ARBA00012083"/>
    </source>
</evidence>
<evidence type="ECO:0000256" key="2">
    <source>
        <dbReference type="ARBA" id="ARBA00005866"/>
    </source>
</evidence>
<dbReference type="PANTHER" id="PTHR11122">
    <property type="entry name" value="APOSPORY-ASSOCIATED PROTEIN C-RELATED"/>
    <property type="match status" value="1"/>
</dbReference>
<dbReference type="PIRSF" id="PIRSF016020">
    <property type="entry name" value="PHexose_mutarotase"/>
    <property type="match status" value="1"/>
</dbReference>
<dbReference type="Pfam" id="PF01263">
    <property type="entry name" value="Aldose_epim"/>
    <property type="match status" value="1"/>
</dbReference>
<protein>
    <recommendedName>
        <fullName evidence="3">glucose-6-phosphate 1-epimerase</fullName>
        <ecNumber evidence="3">5.1.3.15</ecNumber>
    </recommendedName>
</protein>
<dbReference type="CDD" id="cd09020">
    <property type="entry name" value="D-hex-6-P-epi_like"/>
    <property type="match status" value="1"/>
</dbReference>
<keyword evidence="4" id="KW-0413">Isomerase</keyword>
<dbReference type="GO" id="GO:0005975">
    <property type="term" value="P:carbohydrate metabolic process"/>
    <property type="evidence" value="ECO:0007669"/>
    <property type="project" value="InterPro"/>
</dbReference>
<dbReference type="InterPro" id="IPR008183">
    <property type="entry name" value="Aldose_1/G6P_1-epimerase"/>
</dbReference>
<dbReference type="InterPro" id="IPR014718">
    <property type="entry name" value="GH-type_carb-bd"/>
</dbReference>
<dbReference type="PANTHER" id="PTHR11122:SF13">
    <property type="entry name" value="GLUCOSE-6-PHOSPHATE 1-EPIMERASE"/>
    <property type="match status" value="1"/>
</dbReference>
<dbReference type="SUPFAM" id="SSF74650">
    <property type="entry name" value="Galactose mutarotase-like"/>
    <property type="match status" value="1"/>
</dbReference>
<name>A0A3B0WV91_9ZZZZ</name>
<evidence type="ECO:0000256" key="4">
    <source>
        <dbReference type="ARBA" id="ARBA00023235"/>
    </source>
</evidence>
<evidence type="ECO:0000313" key="5">
    <source>
        <dbReference type="EMBL" id="VAW54567.1"/>
    </source>
</evidence>
<dbReference type="EC" id="5.1.3.15" evidence="3"/>
<gene>
    <name evidence="5" type="ORF">MNBD_GAMMA07-2120</name>
</gene>
<sequence>MTAQVDELNKTFGFSDKNNLLIFKNGDGDIPVVEIQNKFSSARISLQGANLLSFVVNKKGKLIWLSEDAVFAKGKSVRGGIPICWPWFGAHKKQASFPAHGFARTALWAVSSTEQLSSGETKIIFNLKTDTLDEKIKMMWPIPTTVEYTLTIGAILRLELTTTNNGQKDIIIGEALHTYFNVNDIHKTQISGLDKTEYLDKPDNYKRKQQNGNITINEEVDRVYIDTASEVVIRHGVKKIIIKKQESLSTIVWNPWKAVANKMDDLGKDGYVNMLCVESGNVSENMVVIKPGKHHTLKVSYELAS</sequence>